<gene>
    <name evidence="2" type="ORF">AB675_10981</name>
</gene>
<protein>
    <submittedName>
        <fullName evidence="2">Uncharacterized protein</fullName>
    </submittedName>
</protein>
<name>A0A0N1NWG7_9EURO</name>
<feature type="compositionally biased region" description="Polar residues" evidence="1">
    <location>
        <begin position="222"/>
        <end position="237"/>
    </location>
</feature>
<dbReference type="AlphaFoldDB" id="A0A0N1NWG7"/>
<dbReference type="RefSeq" id="XP_017995507.1">
    <property type="nucleotide sequence ID" value="XM_018139789.1"/>
</dbReference>
<dbReference type="Proteomes" id="UP000038010">
    <property type="component" value="Unassembled WGS sequence"/>
</dbReference>
<organism evidence="2 3">
    <name type="scientific">Cyphellophora attinorum</name>
    <dbReference type="NCBI Taxonomy" id="1664694"/>
    <lineage>
        <taxon>Eukaryota</taxon>
        <taxon>Fungi</taxon>
        <taxon>Dikarya</taxon>
        <taxon>Ascomycota</taxon>
        <taxon>Pezizomycotina</taxon>
        <taxon>Eurotiomycetes</taxon>
        <taxon>Chaetothyriomycetidae</taxon>
        <taxon>Chaetothyriales</taxon>
        <taxon>Cyphellophoraceae</taxon>
        <taxon>Cyphellophora</taxon>
    </lineage>
</organism>
<feature type="compositionally biased region" description="Low complexity" evidence="1">
    <location>
        <begin position="260"/>
        <end position="271"/>
    </location>
</feature>
<feature type="compositionally biased region" description="Low complexity" evidence="1">
    <location>
        <begin position="209"/>
        <end position="221"/>
    </location>
</feature>
<feature type="compositionally biased region" description="Basic and acidic residues" evidence="1">
    <location>
        <begin position="87"/>
        <end position="105"/>
    </location>
</feature>
<accession>A0A0N1NWG7</accession>
<dbReference type="OrthoDB" id="5409998at2759"/>
<feature type="region of interest" description="Disordered" evidence="1">
    <location>
        <begin position="58"/>
        <end position="272"/>
    </location>
</feature>
<sequence length="325" mass="34746">MATPKPPYDPVKSIEGMYNGTLTRIAYSFKDTVNFGRARRLRDPNTGREMVLRAPAACAQTEAGAKAREEQAATAKRKRSEEEDAAEKEQEAKRVKIGEAAKETEEVPAPAAEIENAVATPPKPKPTSPVAITDQSPQQKKPSPLKPPEPAPEKPPETNDEFSVSAKPTPAGPETAATMEGANDFDQFESMFGEPTGDDGGMNGDGDLGFDLGLNDDVFGDSSATNDQNATDSSDLNTLLPGLESYANQDSTAGGTGDGTQNPQTNPTTQTLDFGLPDLGGPNEFDMIFDAENFDNMPMDGNMGMNDEDVNLDLNMDLESMFTNN</sequence>
<evidence type="ECO:0000256" key="1">
    <source>
        <dbReference type="SAM" id="MobiDB-lite"/>
    </source>
</evidence>
<reference evidence="2 3" key="1">
    <citation type="submission" date="2015-06" db="EMBL/GenBank/DDBJ databases">
        <title>Draft genome of the ant-associated black yeast Phialophora attae CBS 131958.</title>
        <authorList>
            <person name="Moreno L.F."/>
            <person name="Stielow B.J."/>
            <person name="de Hoog S."/>
            <person name="Vicente V.A."/>
            <person name="Weiss V.A."/>
            <person name="de Vries M."/>
            <person name="Cruz L.M."/>
            <person name="Souza E.M."/>
        </authorList>
    </citation>
    <scope>NUCLEOTIDE SEQUENCE [LARGE SCALE GENOMIC DNA]</scope>
    <source>
        <strain evidence="2 3">CBS 131958</strain>
    </source>
</reference>
<dbReference type="EMBL" id="LFJN01000039">
    <property type="protein sequence ID" value="KPI35544.1"/>
    <property type="molecule type" value="Genomic_DNA"/>
</dbReference>
<comment type="caution">
    <text evidence="2">The sequence shown here is derived from an EMBL/GenBank/DDBJ whole genome shotgun (WGS) entry which is preliminary data.</text>
</comment>
<dbReference type="VEuPathDB" id="FungiDB:AB675_10981"/>
<dbReference type="GeneID" id="28731669"/>
<feature type="compositionally biased region" description="Gly residues" evidence="1">
    <location>
        <begin position="198"/>
        <end position="207"/>
    </location>
</feature>
<dbReference type="STRING" id="1664694.A0A0N1NWG7"/>
<evidence type="ECO:0000313" key="2">
    <source>
        <dbReference type="EMBL" id="KPI35544.1"/>
    </source>
</evidence>
<keyword evidence="3" id="KW-1185">Reference proteome</keyword>
<evidence type="ECO:0000313" key="3">
    <source>
        <dbReference type="Proteomes" id="UP000038010"/>
    </source>
</evidence>
<proteinExistence type="predicted"/>